<dbReference type="EMBL" id="BGZK01000083">
    <property type="protein sequence ID" value="GBP16885.1"/>
    <property type="molecule type" value="Genomic_DNA"/>
</dbReference>
<feature type="compositionally biased region" description="Basic and acidic residues" evidence="1">
    <location>
        <begin position="124"/>
        <end position="133"/>
    </location>
</feature>
<feature type="region of interest" description="Disordered" evidence="1">
    <location>
        <begin position="202"/>
        <end position="243"/>
    </location>
</feature>
<comment type="caution">
    <text evidence="2">The sequence shown here is derived from an EMBL/GenBank/DDBJ whole genome shotgun (WGS) entry which is preliminary data.</text>
</comment>
<gene>
    <name evidence="2" type="ORF">EVAR_101912_1</name>
</gene>
<organism evidence="2 3">
    <name type="scientific">Eumeta variegata</name>
    <name type="common">Bagworm moth</name>
    <name type="synonym">Eumeta japonica</name>
    <dbReference type="NCBI Taxonomy" id="151549"/>
    <lineage>
        <taxon>Eukaryota</taxon>
        <taxon>Metazoa</taxon>
        <taxon>Ecdysozoa</taxon>
        <taxon>Arthropoda</taxon>
        <taxon>Hexapoda</taxon>
        <taxon>Insecta</taxon>
        <taxon>Pterygota</taxon>
        <taxon>Neoptera</taxon>
        <taxon>Endopterygota</taxon>
        <taxon>Lepidoptera</taxon>
        <taxon>Glossata</taxon>
        <taxon>Ditrysia</taxon>
        <taxon>Tineoidea</taxon>
        <taxon>Psychidae</taxon>
        <taxon>Oiketicinae</taxon>
        <taxon>Eumeta</taxon>
    </lineage>
</organism>
<evidence type="ECO:0000256" key="1">
    <source>
        <dbReference type="SAM" id="MobiDB-lite"/>
    </source>
</evidence>
<keyword evidence="3" id="KW-1185">Reference proteome</keyword>
<evidence type="ECO:0000313" key="3">
    <source>
        <dbReference type="Proteomes" id="UP000299102"/>
    </source>
</evidence>
<feature type="region of interest" description="Disordered" evidence="1">
    <location>
        <begin position="120"/>
        <end position="139"/>
    </location>
</feature>
<dbReference type="OrthoDB" id="6776666at2759"/>
<feature type="compositionally biased region" description="Basic and acidic residues" evidence="1">
    <location>
        <begin position="229"/>
        <end position="241"/>
    </location>
</feature>
<sequence>MLAEIEESLLTYQDNMLAAAKFVDAKARLPLPQEPADRLSLLTSKATTSLWSRAARGHSRTTSGIRTYVITVSQYTVSLGSPVKWPRMVARLSDPRIHCSLRPTFTMAITAISNRRSTGVSHEAISEGQRELPAEGATEASSSKLMVSLQGYSYECCLRDLTDIIHYIYDLTDYQFELVRSVFTFTPDYTIIDAPYQINQPKRMYQPKTNGKKDMAKNNGKNTGKKHSKDNGKNNSKKEGSYNRIITSASEIPGHILEQQIQEQKELQEIEEREREVWLQKNSILPLSMAVDEEFFQKYFPSCENPSAGVSETAREGLKVLELALVPQPATTAVLQAY</sequence>
<evidence type="ECO:0000313" key="2">
    <source>
        <dbReference type="EMBL" id="GBP16885.1"/>
    </source>
</evidence>
<accession>A0A4C1TSB0</accession>
<proteinExistence type="predicted"/>
<protein>
    <submittedName>
        <fullName evidence="2">Uncharacterized protein</fullName>
    </submittedName>
</protein>
<reference evidence="2 3" key="1">
    <citation type="journal article" date="2019" name="Commun. Biol.">
        <title>The bagworm genome reveals a unique fibroin gene that provides high tensile strength.</title>
        <authorList>
            <person name="Kono N."/>
            <person name="Nakamura H."/>
            <person name="Ohtoshi R."/>
            <person name="Tomita M."/>
            <person name="Numata K."/>
            <person name="Arakawa K."/>
        </authorList>
    </citation>
    <scope>NUCLEOTIDE SEQUENCE [LARGE SCALE GENOMIC DNA]</scope>
</reference>
<name>A0A4C1TSB0_EUMVA</name>
<dbReference type="AlphaFoldDB" id="A0A4C1TSB0"/>
<dbReference type="Proteomes" id="UP000299102">
    <property type="component" value="Unassembled WGS sequence"/>
</dbReference>